<accession>A0A8J2MGC9</accession>
<keyword evidence="4" id="KW-0645">Protease</keyword>
<dbReference type="InterPro" id="IPR018497">
    <property type="entry name" value="Peptidase_M13_C"/>
</dbReference>
<evidence type="ECO:0000259" key="9">
    <source>
        <dbReference type="Pfam" id="PF01431"/>
    </source>
</evidence>
<evidence type="ECO:0000256" key="4">
    <source>
        <dbReference type="ARBA" id="ARBA00022670"/>
    </source>
</evidence>
<evidence type="ECO:0000256" key="7">
    <source>
        <dbReference type="ARBA" id="ARBA00022833"/>
    </source>
</evidence>
<dbReference type="Pfam" id="PF05649">
    <property type="entry name" value="Peptidase_M13_N"/>
    <property type="match status" value="1"/>
</dbReference>
<comment type="caution">
    <text evidence="11">The sequence shown here is derived from an EMBL/GenBank/DDBJ whole genome shotgun (WGS) entry which is preliminary data.</text>
</comment>
<gene>
    <name evidence="11" type="ORF">HICCMSTLAB_LOCUS3077</name>
</gene>
<keyword evidence="8" id="KW-0482">Metalloprotease</keyword>
<dbReference type="PANTHER" id="PTHR11733:SF167">
    <property type="entry name" value="FI17812P1-RELATED"/>
    <property type="match status" value="1"/>
</dbReference>
<evidence type="ECO:0000313" key="11">
    <source>
        <dbReference type="EMBL" id="CAG5080683.1"/>
    </source>
</evidence>
<dbReference type="GO" id="GO:0046872">
    <property type="term" value="F:metal ion binding"/>
    <property type="evidence" value="ECO:0007669"/>
    <property type="project" value="UniProtKB-KW"/>
</dbReference>
<dbReference type="GO" id="GO:0005886">
    <property type="term" value="C:plasma membrane"/>
    <property type="evidence" value="ECO:0007669"/>
    <property type="project" value="UniProtKB-SubCell"/>
</dbReference>
<protein>
    <submittedName>
        <fullName evidence="11">Similar to Nep2: Neprilysin-2 (Drosophila melanogaster)</fullName>
    </submittedName>
</protein>
<name>A0A8J2MGC9_COTCN</name>
<dbReference type="GO" id="GO:0016485">
    <property type="term" value="P:protein processing"/>
    <property type="evidence" value="ECO:0007669"/>
    <property type="project" value="TreeGrafter"/>
</dbReference>
<proteinExistence type="inferred from homology"/>
<dbReference type="InterPro" id="IPR000718">
    <property type="entry name" value="Peptidase_M13"/>
</dbReference>
<feature type="domain" description="Peptidase M13 N-terminal" evidence="10">
    <location>
        <begin position="3"/>
        <end position="161"/>
    </location>
</feature>
<dbReference type="OrthoDB" id="6475849at2759"/>
<dbReference type="InterPro" id="IPR008753">
    <property type="entry name" value="Peptidase_M13_N"/>
</dbReference>
<comment type="cofactor">
    <cofactor evidence="1">
        <name>Zn(2+)</name>
        <dbReference type="ChEBI" id="CHEBI:29105"/>
    </cofactor>
</comment>
<dbReference type="EMBL" id="CAJNRD030001118">
    <property type="protein sequence ID" value="CAG5080683.1"/>
    <property type="molecule type" value="Genomic_DNA"/>
</dbReference>
<dbReference type="InterPro" id="IPR024079">
    <property type="entry name" value="MetalloPept_cat_dom_sf"/>
</dbReference>
<dbReference type="PROSITE" id="PS51885">
    <property type="entry name" value="NEPRILYSIN"/>
    <property type="match status" value="1"/>
</dbReference>
<dbReference type="PANTHER" id="PTHR11733">
    <property type="entry name" value="ZINC METALLOPROTEASE FAMILY M13 NEPRILYSIN-RELATED"/>
    <property type="match status" value="1"/>
</dbReference>
<dbReference type="AlphaFoldDB" id="A0A8J2MGC9"/>
<organism evidence="11 12">
    <name type="scientific">Cotesia congregata</name>
    <name type="common">Parasitoid wasp</name>
    <name type="synonym">Apanteles congregatus</name>
    <dbReference type="NCBI Taxonomy" id="51543"/>
    <lineage>
        <taxon>Eukaryota</taxon>
        <taxon>Metazoa</taxon>
        <taxon>Ecdysozoa</taxon>
        <taxon>Arthropoda</taxon>
        <taxon>Hexapoda</taxon>
        <taxon>Insecta</taxon>
        <taxon>Pterygota</taxon>
        <taxon>Neoptera</taxon>
        <taxon>Endopterygota</taxon>
        <taxon>Hymenoptera</taxon>
        <taxon>Apocrita</taxon>
        <taxon>Ichneumonoidea</taxon>
        <taxon>Braconidae</taxon>
        <taxon>Microgastrinae</taxon>
        <taxon>Cotesia</taxon>
    </lineage>
</organism>
<keyword evidence="12" id="KW-1185">Reference proteome</keyword>
<sequence length="352" mass="41172">MTEEWPTVNWLKLFNGSTITHTYFTNQSIVTIKNLDYLRNLLQLLKETPKRKTVEYWAPFVPSINLSKLELTYKKINDPSYIHQGHNCFNNIQTQLPDLVYAIYLRNNPMDQKIRSRVHQIALDLKNTLLDIFNKTEWLDTKTRDQLIKGINSFRIIVGYPDELMDDQKLIEYYRELIITQDNFIGNLLISIANFGVDKLWNDAIERRPKNLAAYSLDHHTLSPLVMEKIIFNPNRPHYVNYAIIGFLLSHEISHAIYNIHRMFTNNRTIENGWSFTSNQKFNTTKTCLIDQYGSFLIEGTNQTLNGTLLFLENSADNIGIPLAYLAYQNWKKNHAAEITFPTLPYNSNQLF</sequence>
<dbReference type="SUPFAM" id="SSF55486">
    <property type="entry name" value="Metalloproteases ('zincins'), catalytic domain"/>
    <property type="match status" value="1"/>
</dbReference>
<dbReference type="Pfam" id="PF01431">
    <property type="entry name" value="Peptidase_M13"/>
    <property type="match status" value="1"/>
</dbReference>
<evidence type="ECO:0000313" key="12">
    <source>
        <dbReference type="Proteomes" id="UP000786811"/>
    </source>
</evidence>
<evidence type="ECO:0000256" key="5">
    <source>
        <dbReference type="ARBA" id="ARBA00022723"/>
    </source>
</evidence>
<dbReference type="GO" id="GO:0004222">
    <property type="term" value="F:metalloendopeptidase activity"/>
    <property type="evidence" value="ECO:0007669"/>
    <property type="project" value="InterPro"/>
</dbReference>
<evidence type="ECO:0000256" key="8">
    <source>
        <dbReference type="ARBA" id="ARBA00023049"/>
    </source>
</evidence>
<keyword evidence="5" id="KW-0479">Metal-binding</keyword>
<comment type="similarity">
    <text evidence="3">Belongs to the peptidase M13 family.</text>
</comment>
<keyword evidence="6" id="KW-0378">Hydrolase</keyword>
<evidence type="ECO:0000256" key="2">
    <source>
        <dbReference type="ARBA" id="ARBA00004401"/>
    </source>
</evidence>
<keyword evidence="7" id="KW-0862">Zinc</keyword>
<feature type="domain" description="Peptidase M13 C-terminal" evidence="9">
    <location>
        <begin position="215"/>
        <end position="352"/>
    </location>
</feature>
<reference evidence="11" key="1">
    <citation type="submission" date="2021-04" db="EMBL/GenBank/DDBJ databases">
        <authorList>
            <person name="Chebbi M.A.C M."/>
        </authorList>
    </citation>
    <scope>NUCLEOTIDE SEQUENCE</scope>
</reference>
<evidence type="ECO:0000256" key="1">
    <source>
        <dbReference type="ARBA" id="ARBA00001947"/>
    </source>
</evidence>
<evidence type="ECO:0000259" key="10">
    <source>
        <dbReference type="Pfam" id="PF05649"/>
    </source>
</evidence>
<dbReference type="Proteomes" id="UP000786811">
    <property type="component" value="Unassembled WGS sequence"/>
</dbReference>
<dbReference type="Gene3D" id="3.40.390.10">
    <property type="entry name" value="Collagenase (Catalytic Domain)"/>
    <property type="match status" value="1"/>
</dbReference>
<evidence type="ECO:0000256" key="3">
    <source>
        <dbReference type="ARBA" id="ARBA00007357"/>
    </source>
</evidence>
<comment type="subcellular location">
    <subcellularLocation>
        <location evidence="2">Cell membrane</location>
        <topology evidence="2">Single-pass type II membrane protein</topology>
    </subcellularLocation>
</comment>
<evidence type="ECO:0000256" key="6">
    <source>
        <dbReference type="ARBA" id="ARBA00022801"/>
    </source>
</evidence>